<dbReference type="GO" id="GO:0055085">
    <property type="term" value="P:transmembrane transport"/>
    <property type="evidence" value="ECO:0007669"/>
    <property type="project" value="InterPro"/>
</dbReference>
<feature type="transmembrane region" description="Helical" evidence="7">
    <location>
        <begin position="187"/>
        <end position="208"/>
    </location>
</feature>
<feature type="domain" description="ABC transmembrane type-1" evidence="8">
    <location>
        <begin position="73"/>
        <end position="264"/>
    </location>
</feature>
<dbReference type="CDD" id="cd06261">
    <property type="entry name" value="TM_PBP2"/>
    <property type="match status" value="1"/>
</dbReference>
<comment type="caution">
    <text evidence="9">The sequence shown here is derived from an EMBL/GenBank/DDBJ whole genome shotgun (WGS) entry which is preliminary data.</text>
</comment>
<evidence type="ECO:0000313" key="10">
    <source>
        <dbReference type="Proteomes" id="UP000318093"/>
    </source>
</evidence>
<feature type="transmembrane region" description="Helical" evidence="7">
    <location>
        <begin position="243"/>
        <end position="264"/>
    </location>
</feature>
<dbReference type="PANTHER" id="PTHR43744">
    <property type="entry name" value="ABC TRANSPORTER PERMEASE PROTEIN MG189-RELATED-RELATED"/>
    <property type="match status" value="1"/>
</dbReference>
<dbReference type="GO" id="GO:0005886">
    <property type="term" value="C:plasma membrane"/>
    <property type="evidence" value="ECO:0007669"/>
    <property type="project" value="UniProtKB-SubCell"/>
</dbReference>
<keyword evidence="2 7" id="KW-0813">Transport</keyword>
<dbReference type="PROSITE" id="PS50928">
    <property type="entry name" value="ABC_TM1"/>
    <property type="match status" value="1"/>
</dbReference>
<comment type="subcellular location">
    <subcellularLocation>
        <location evidence="1 7">Cell membrane</location>
        <topology evidence="1 7">Multi-pass membrane protein</topology>
    </subcellularLocation>
</comment>
<keyword evidence="5 7" id="KW-1133">Transmembrane helix</keyword>
<keyword evidence="3" id="KW-1003">Cell membrane</keyword>
<evidence type="ECO:0000313" key="9">
    <source>
        <dbReference type="EMBL" id="TMI78210.1"/>
    </source>
</evidence>
<feature type="transmembrane region" description="Helical" evidence="7">
    <location>
        <begin position="12"/>
        <end position="33"/>
    </location>
</feature>
<proteinExistence type="inferred from homology"/>
<name>A0A537J3S9_9BACT</name>
<dbReference type="PANTHER" id="PTHR43744:SF3">
    <property type="entry name" value="LACTOSE TRANSPORT SYSTEM PERMEASE PROTEIN LACG"/>
    <property type="match status" value="1"/>
</dbReference>
<dbReference type="AlphaFoldDB" id="A0A537J3S9"/>
<evidence type="ECO:0000256" key="4">
    <source>
        <dbReference type="ARBA" id="ARBA00022692"/>
    </source>
</evidence>
<dbReference type="SUPFAM" id="SSF161098">
    <property type="entry name" value="MetI-like"/>
    <property type="match status" value="1"/>
</dbReference>
<dbReference type="Pfam" id="PF00528">
    <property type="entry name" value="BPD_transp_1"/>
    <property type="match status" value="1"/>
</dbReference>
<evidence type="ECO:0000256" key="7">
    <source>
        <dbReference type="RuleBase" id="RU363032"/>
    </source>
</evidence>
<reference evidence="9 10" key="1">
    <citation type="journal article" date="2019" name="Nat. Microbiol.">
        <title>Mediterranean grassland soil C-N compound turnover is dependent on rainfall and depth, and is mediated by genomically divergent microorganisms.</title>
        <authorList>
            <person name="Diamond S."/>
            <person name="Andeer P.F."/>
            <person name="Li Z."/>
            <person name="Crits-Christoph A."/>
            <person name="Burstein D."/>
            <person name="Anantharaman K."/>
            <person name="Lane K.R."/>
            <person name="Thomas B.C."/>
            <person name="Pan C."/>
            <person name="Northen T.R."/>
            <person name="Banfield J.F."/>
        </authorList>
    </citation>
    <scope>NUCLEOTIDE SEQUENCE [LARGE SCALE GENOMIC DNA]</scope>
    <source>
        <strain evidence="9">NP_6</strain>
    </source>
</reference>
<protein>
    <submittedName>
        <fullName evidence="9">Carbohydrate ABC transporter permease</fullName>
    </submittedName>
</protein>
<feature type="transmembrane region" description="Helical" evidence="7">
    <location>
        <begin position="72"/>
        <end position="96"/>
    </location>
</feature>
<evidence type="ECO:0000256" key="3">
    <source>
        <dbReference type="ARBA" id="ARBA00022475"/>
    </source>
</evidence>
<evidence type="ECO:0000256" key="5">
    <source>
        <dbReference type="ARBA" id="ARBA00022989"/>
    </source>
</evidence>
<keyword evidence="6 7" id="KW-0472">Membrane</keyword>
<dbReference type="Proteomes" id="UP000318093">
    <property type="component" value="Unassembled WGS sequence"/>
</dbReference>
<comment type="similarity">
    <text evidence="7">Belongs to the binding-protein-dependent transport system permease family.</text>
</comment>
<evidence type="ECO:0000256" key="6">
    <source>
        <dbReference type="ARBA" id="ARBA00023136"/>
    </source>
</evidence>
<gene>
    <name evidence="9" type="ORF">E6H03_12490</name>
</gene>
<accession>A0A537J3S9</accession>
<organism evidence="9 10">
    <name type="scientific">Candidatus Segetimicrobium genomatis</name>
    <dbReference type="NCBI Taxonomy" id="2569760"/>
    <lineage>
        <taxon>Bacteria</taxon>
        <taxon>Bacillati</taxon>
        <taxon>Candidatus Sysuimicrobiota</taxon>
        <taxon>Candidatus Sysuimicrobiia</taxon>
        <taxon>Candidatus Sysuimicrobiales</taxon>
        <taxon>Candidatus Segetimicrobiaceae</taxon>
        <taxon>Candidatus Segetimicrobium</taxon>
    </lineage>
</organism>
<feature type="transmembrane region" description="Helical" evidence="7">
    <location>
        <begin position="138"/>
        <end position="158"/>
    </location>
</feature>
<keyword evidence="4 7" id="KW-0812">Transmembrane</keyword>
<dbReference type="EMBL" id="VBAN01000439">
    <property type="protein sequence ID" value="TMI78210.1"/>
    <property type="molecule type" value="Genomic_DNA"/>
</dbReference>
<sequence length="279" mass="31340">MGRRPRRVLGTCLWALVVGALAFIWVFPLLWAFTTSFRPPGQLGTDIASLWVHHPSLANFKEAWSDAPFLRLYYNTAVVVFGILGVQLVTTTLAAYAFARMEFWGRDLLFRLFLLQLMVAPSALIFPNFQTIRSLGLLNTRLGIMIPYFASAFGMFLLRQTFRSVPRDLEDAAVIDGCGTLQTIWNVFLPLAKPTLVAFSIVSVVYHYNEFLWPLIITDTERARTVTVGLASFTQSAESGAQWNLIAAGTVIVILPLLVIFVLFQRRFVESFMYSGLKG</sequence>
<feature type="transmembrane region" description="Helical" evidence="7">
    <location>
        <begin position="108"/>
        <end position="126"/>
    </location>
</feature>
<dbReference type="InterPro" id="IPR035906">
    <property type="entry name" value="MetI-like_sf"/>
</dbReference>
<evidence type="ECO:0000259" key="8">
    <source>
        <dbReference type="PROSITE" id="PS50928"/>
    </source>
</evidence>
<dbReference type="Gene3D" id="1.10.3720.10">
    <property type="entry name" value="MetI-like"/>
    <property type="match status" value="1"/>
</dbReference>
<dbReference type="InterPro" id="IPR000515">
    <property type="entry name" value="MetI-like"/>
</dbReference>
<evidence type="ECO:0000256" key="2">
    <source>
        <dbReference type="ARBA" id="ARBA00022448"/>
    </source>
</evidence>
<evidence type="ECO:0000256" key="1">
    <source>
        <dbReference type="ARBA" id="ARBA00004651"/>
    </source>
</evidence>